<organism evidence="10 11">
    <name type="scientific">Glycine soja</name>
    <name type="common">Wild soybean</name>
    <dbReference type="NCBI Taxonomy" id="3848"/>
    <lineage>
        <taxon>Eukaryota</taxon>
        <taxon>Viridiplantae</taxon>
        <taxon>Streptophyta</taxon>
        <taxon>Embryophyta</taxon>
        <taxon>Tracheophyta</taxon>
        <taxon>Spermatophyta</taxon>
        <taxon>Magnoliopsida</taxon>
        <taxon>eudicotyledons</taxon>
        <taxon>Gunneridae</taxon>
        <taxon>Pentapetalae</taxon>
        <taxon>rosids</taxon>
        <taxon>fabids</taxon>
        <taxon>Fabales</taxon>
        <taxon>Fabaceae</taxon>
        <taxon>Papilionoideae</taxon>
        <taxon>50 kb inversion clade</taxon>
        <taxon>NPAAA clade</taxon>
        <taxon>indigoferoid/millettioid clade</taxon>
        <taxon>Phaseoleae</taxon>
        <taxon>Glycine</taxon>
        <taxon>Glycine subgen. Soja</taxon>
    </lineage>
</organism>
<dbReference type="Proteomes" id="UP000289340">
    <property type="component" value="Chromosome 4"/>
</dbReference>
<proteinExistence type="inferred from homology"/>
<evidence type="ECO:0000256" key="3">
    <source>
        <dbReference type="ARBA" id="ARBA00006792"/>
    </source>
</evidence>
<dbReference type="InterPro" id="IPR007512">
    <property type="entry name" value="Mic10"/>
</dbReference>
<dbReference type="EMBL" id="QZWG01000004">
    <property type="protein sequence ID" value="RZC18383.1"/>
    <property type="molecule type" value="Genomic_DNA"/>
</dbReference>
<evidence type="ECO:0000256" key="1">
    <source>
        <dbReference type="ARBA" id="ARBA00002689"/>
    </source>
</evidence>
<evidence type="ECO:0000313" key="11">
    <source>
        <dbReference type="Proteomes" id="UP000289340"/>
    </source>
</evidence>
<comment type="function">
    <text evidence="1">Component of the MICOS complex, a large protein complex of the mitochondrial inner membrane that plays crucial roles in the maintenance of crista junctions, inner membrane architecture, and formation of contact sites to the outer membrane.</text>
</comment>
<evidence type="ECO:0000256" key="6">
    <source>
        <dbReference type="ARBA" id="ARBA00022989"/>
    </source>
</evidence>
<evidence type="ECO:0000256" key="5">
    <source>
        <dbReference type="ARBA" id="ARBA00022792"/>
    </source>
</evidence>
<comment type="similarity">
    <text evidence="3">Belongs to the MICOS complex subunit Mic10 family.</text>
</comment>
<protein>
    <recommendedName>
        <fullName evidence="12">MICOS complex subunit Mic10</fullName>
    </recommendedName>
</protein>
<feature type="transmembrane region" description="Helical" evidence="9">
    <location>
        <begin position="106"/>
        <end position="129"/>
    </location>
</feature>
<evidence type="ECO:0000256" key="9">
    <source>
        <dbReference type="SAM" id="Phobius"/>
    </source>
</evidence>
<evidence type="ECO:0000313" key="10">
    <source>
        <dbReference type="EMBL" id="RZC18383.1"/>
    </source>
</evidence>
<keyword evidence="11" id="KW-1185">Reference proteome</keyword>
<evidence type="ECO:0000256" key="8">
    <source>
        <dbReference type="ARBA" id="ARBA00023136"/>
    </source>
</evidence>
<evidence type="ECO:0008006" key="12">
    <source>
        <dbReference type="Google" id="ProtNLM"/>
    </source>
</evidence>
<gene>
    <name evidence="10" type="ORF">D0Y65_010822</name>
</gene>
<evidence type="ECO:0000256" key="2">
    <source>
        <dbReference type="ARBA" id="ARBA00004434"/>
    </source>
</evidence>
<keyword evidence="8 9" id="KW-0472">Membrane</keyword>
<dbReference type="Pfam" id="PF04418">
    <property type="entry name" value="DUF543"/>
    <property type="match status" value="1"/>
</dbReference>
<evidence type="ECO:0000256" key="7">
    <source>
        <dbReference type="ARBA" id="ARBA00023128"/>
    </source>
</evidence>
<accession>A0A445L5L9</accession>
<name>A0A445L5L9_GLYSO</name>
<comment type="caution">
    <text evidence="10">The sequence shown here is derived from an EMBL/GenBank/DDBJ whole genome shotgun (WGS) entry which is preliminary data.</text>
</comment>
<keyword evidence="7" id="KW-0496">Mitochondrion</keyword>
<dbReference type="PANTHER" id="PTHR21304">
    <property type="entry name" value="MICOS COMPLEX SUBUNIT MIC10"/>
    <property type="match status" value="1"/>
</dbReference>
<dbReference type="AlphaFoldDB" id="A0A445L5L9"/>
<keyword evidence="6 9" id="KW-1133">Transmembrane helix</keyword>
<reference evidence="10 11" key="1">
    <citation type="submission" date="2018-09" db="EMBL/GenBank/DDBJ databases">
        <title>A high-quality reference genome of wild soybean provides a powerful tool to mine soybean genomes.</title>
        <authorList>
            <person name="Xie M."/>
            <person name="Chung C.Y.L."/>
            <person name="Li M.-W."/>
            <person name="Wong F.-L."/>
            <person name="Chan T.-F."/>
            <person name="Lam H.-M."/>
        </authorList>
    </citation>
    <scope>NUCLEOTIDE SEQUENCE [LARGE SCALE GENOMIC DNA]</scope>
    <source>
        <strain evidence="11">cv. W05</strain>
        <tissue evidence="10">Hypocotyl of etiolated seedlings</tissue>
    </source>
</reference>
<comment type="subcellular location">
    <subcellularLocation>
        <location evidence="2">Mitochondrion inner membrane</location>
        <topology evidence="2">Single-pass membrane protein</topology>
    </subcellularLocation>
</comment>
<keyword evidence="5" id="KW-0999">Mitochondrion inner membrane</keyword>
<evidence type="ECO:0000256" key="4">
    <source>
        <dbReference type="ARBA" id="ARBA00022692"/>
    </source>
</evidence>
<keyword evidence="4 9" id="KW-0812">Transmembrane</keyword>
<dbReference type="GO" id="GO:0061617">
    <property type="term" value="C:MICOS complex"/>
    <property type="evidence" value="ECO:0007669"/>
    <property type="project" value="InterPro"/>
</dbReference>
<dbReference type="PANTHER" id="PTHR21304:SF0">
    <property type="entry name" value="MICOS COMPLEX SUBUNIT MIC10"/>
    <property type="match status" value="1"/>
</dbReference>
<sequence length="150" mass="16819">MAEKKEMIPKQYDIDAKWDACIDLTVRRFVYSASAGAFGGLLFFRSPVTRWASIAFGAGVGIGSAYAECSRLFDGPPTNLPLPKVSETATQDPIARYGTLVPHWKYGIVAFLRLWALQWLAYAYGVVLLRMCRILSRSYNGSWFLVPGQW</sequence>